<reference evidence="1" key="1">
    <citation type="submission" date="2014-05" db="EMBL/GenBank/DDBJ databases">
        <title>The transcriptome of the halophilic microalga Tetraselmis sp. GSL018 isolated from the Great Salt Lake, Utah.</title>
        <authorList>
            <person name="Jinkerson R.E."/>
            <person name="D'Adamo S."/>
            <person name="Posewitz M.C."/>
        </authorList>
    </citation>
    <scope>NUCLEOTIDE SEQUENCE</scope>
    <source>
        <strain evidence="1">GSL018</strain>
    </source>
</reference>
<evidence type="ECO:0000313" key="1">
    <source>
        <dbReference type="EMBL" id="JAC68374.1"/>
    </source>
</evidence>
<gene>
    <name evidence="1" type="ORF">TSPGSL018_8887</name>
</gene>
<proteinExistence type="predicted"/>
<dbReference type="EMBL" id="GBEZ01018020">
    <property type="protein sequence ID" value="JAC68374.1"/>
    <property type="molecule type" value="Transcribed_RNA"/>
</dbReference>
<dbReference type="AlphaFoldDB" id="A0A061RC61"/>
<organism evidence="1">
    <name type="scientific">Tetraselmis sp. GSL018</name>
    <dbReference type="NCBI Taxonomy" id="582737"/>
    <lineage>
        <taxon>Eukaryota</taxon>
        <taxon>Viridiplantae</taxon>
        <taxon>Chlorophyta</taxon>
        <taxon>core chlorophytes</taxon>
        <taxon>Chlorodendrophyceae</taxon>
        <taxon>Chlorodendrales</taxon>
        <taxon>Chlorodendraceae</taxon>
        <taxon>Tetraselmis</taxon>
    </lineage>
</organism>
<accession>A0A061RC61</accession>
<name>A0A061RC61_9CHLO</name>
<protein>
    <submittedName>
        <fullName evidence="1">Uncharacterized protein</fullName>
    </submittedName>
</protein>
<sequence>MCSAQRASPVPSLLHGHLLKLVSFRSSGASLTASFALLEPHRSPKIQASFGGSCSRAQNPALGYSSALPPQTERPLLPTDVPCFSSPADFFVCSNESVLPAAGMPERAAVSYPVAPPRLTKLTGAT</sequence>
<feature type="non-terminal residue" evidence="1">
    <location>
        <position position="126"/>
    </location>
</feature>